<evidence type="ECO:0008006" key="2">
    <source>
        <dbReference type="Google" id="ProtNLM"/>
    </source>
</evidence>
<name>A0A6G3ZVV5_9BACL</name>
<accession>A0A6G3ZVV5</accession>
<dbReference type="EMBL" id="JAAIKC010000002">
    <property type="protein sequence ID" value="NEW06262.1"/>
    <property type="molecule type" value="Genomic_DNA"/>
</dbReference>
<organism evidence="1">
    <name type="scientific">Paenibacillus sp. SYP-B3998</name>
    <dbReference type="NCBI Taxonomy" id="2678564"/>
    <lineage>
        <taxon>Bacteria</taxon>
        <taxon>Bacillati</taxon>
        <taxon>Bacillota</taxon>
        <taxon>Bacilli</taxon>
        <taxon>Bacillales</taxon>
        <taxon>Paenibacillaceae</taxon>
        <taxon>Paenibacillus</taxon>
    </lineage>
</organism>
<proteinExistence type="predicted"/>
<gene>
    <name evidence="1" type="ORF">GK047_09585</name>
</gene>
<reference evidence="1" key="1">
    <citation type="submission" date="2020-02" db="EMBL/GenBank/DDBJ databases">
        <authorList>
            <person name="Shen X.-R."/>
            <person name="Zhang Y.-X."/>
        </authorList>
    </citation>
    <scope>NUCLEOTIDE SEQUENCE</scope>
    <source>
        <strain evidence="1">SYP-B3998</strain>
    </source>
</reference>
<sequence>MNKPTYSYDIKPFSDFWMNCFLNGMFSLATHFDKAYRLAAYMNHHSFEHTNNYKDPSFRLPAVKLPWFQQMTSAFKFELKPHFFLDEERFVDEIKVLIKEQRIISLCVDLYSWIPGSYCFQRYHWSHYSIIKGYDEARNVFFVLDDNLNGYNEFEISEDTLVTCFKNSDYFMNSEVFKYPYVEMVLDEHVPYVFSFQEVIDHSERLIREIAEFSFDGLWEFDPNSDEVTSHLDYSMIGTESFFNRQIASKYLFQYLVESGHIDNDLYENLVTQVDQIHDGWQIIRNLFGKHKALIFAHRPFTLERDKMIDMAKNLMQKESDMWETLYKANRSLQQVG</sequence>
<comment type="caution">
    <text evidence="1">The sequence shown here is derived from an EMBL/GenBank/DDBJ whole genome shotgun (WGS) entry which is preliminary data.</text>
</comment>
<dbReference type="AlphaFoldDB" id="A0A6G3ZVV5"/>
<dbReference type="RefSeq" id="WP_163944758.1">
    <property type="nucleotide sequence ID" value="NZ_JAAIKC010000002.1"/>
</dbReference>
<protein>
    <recommendedName>
        <fullName evidence="2">Butirosin biosynthesis protein H N-terminal domain-containing protein</fullName>
    </recommendedName>
</protein>
<evidence type="ECO:0000313" key="1">
    <source>
        <dbReference type="EMBL" id="NEW06262.1"/>
    </source>
</evidence>